<dbReference type="EMBL" id="LR134162">
    <property type="protein sequence ID" value="VEB06545.1"/>
    <property type="molecule type" value="Genomic_DNA"/>
</dbReference>
<proteinExistence type="predicted"/>
<organism evidence="1 2">
    <name type="scientific">Klebsiella pneumoniae</name>
    <dbReference type="NCBI Taxonomy" id="573"/>
    <lineage>
        <taxon>Bacteria</taxon>
        <taxon>Pseudomonadati</taxon>
        <taxon>Pseudomonadota</taxon>
        <taxon>Gammaproteobacteria</taxon>
        <taxon>Enterobacterales</taxon>
        <taxon>Enterobacteriaceae</taxon>
        <taxon>Klebsiella/Raoultella group</taxon>
        <taxon>Klebsiella</taxon>
        <taxon>Klebsiella pneumoniae complex</taxon>
    </lineage>
</organism>
<protein>
    <submittedName>
        <fullName evidence="1">Uncharacterized protein</fullName>
    </submittedName>
</protein>
<name>A0A447S3E0_KLEPN</name>
<evidence type="ECO:0000313" key="2">
    <source>
        <dbReference type="Proteomes" id="UP000282433"/>
    </source>
</evidence>
<dbReference type="Proteomes" id="UP000282433">
    <property type="component" value="Chromosome"/>
</dbReference>
<evidence type="ECO:0000313" key="1">
    <source>
        <dbReference type="EMBL" id="VEB06545.1"/>
    </source>
</evidence>
<reference evidence="1 2" key="1">
    <citation type="submission" date="2018-12" db="EMBL/GenBank/DDBJ databases">
        <authorList>
            <consortium name="Pathogen Informatics"/>
        </authorList>
    </citation>
    <scope>NUCLEOTIDE SEQUENCE [LARGE SCALE GENOMIC DNA]</scope>
    <source>
        <strain evidence="1 2">NCTC13635</strain>
    </source>
</reference>
<sequence length="37" mass="4080">MLMNSLLMKFAEYRGTLKAPGKNSRIATAAWKRPGAV</sequence>
<gene>
    <name evidence="1" type="ORF">NCTC13635_06090</name>
</gene>
<accession>A0A447S3E0</accession>
<dbReference type="AlphaFoldDB" id="A0A447S3E0"/>